<comment type="caution">
    <text evidence="5">The sequence shown here is derived from an EMBL/GenBank/DDBJ whole genome shotgun (WGS) entry which is preliminary data.</text>
</comment>
<dbReference type="AlphaFoldDB" id="A0A8J1T4Y7"/>
<dbReference type="Pfam" id="PF00001">
    <property type="entry name" value="7tm_1"/>
    <property type="match status" value="1"/>
</dbReference>
<accession>A0A8J1T4Y7</accession>
<dbReference type="InterPro" id="IPR052954">
    <property type="entry name" value="GPCR-Ligand_Int"/>
</dbReference>
<dbReference type="SUPFAM" id="SSF81321">
    <property type="entry name" value="Family A G protein-coupled receptor-like"/>
    <property type="match status" value="1"/>
</dbReference>
<dbReference type="InterPro" id="IPR017452">
    <property type="entry name" value="GPCR_Rhodpsn_7TM"/>
</dbReference>
<evidence type="ECO:0000256" key="4">
    <source>
        <dbReference type="ARBA" id="ARBA00023136"/>
    </source>
</evidence>
<keyword evidence="6" id="KW-1185">Reference proteome</keyword>
<keyword evidence="2" id="KW-0812">Transmembrane</keyword>
<dbReference type="GO" id="GO:0004930">
    <property type="term" value="F:G protein-coupled receptor activity"/>
    <property type="evidence" value="ECO:0007669"/>
    <property type="project" value="InterPro"/>
</dbReference>
<dbReference type="CDD" id="cd14978">
    <property type="entry name" value="7tmA_FMRFamide_R-like"/>
    <property type="match status" value="1"/>
</dbReference>
<feature type="non-terminal residue" evidence="5">
    <location>
        <position position="1"/>
    </location>
</feature>
<dbReference type="PROSITE" id="PS50262">
    <property type="entry name" value="G_PROTEIN_RECEP_F1_2"/>
    <property type="match status" value="1"/>
</dbReference>
<gene>
    <name evidence="5" type="ORF">OFUS_LOCUS10878</name>
</gene>
<keyword evidence="3" id="KW-1133">Transmembrane helix</keyword>
<evidence type="ECO:0000313" key="5">
    <source>
        <dbReference type="EMBL" id="CAH1784732.1"/>
    </source>
</evidence>
<dbReference type="Gene3D" id="1.20.1070.10">
    <property type="entry name" value="Rhodopsin 7-helix transmembrane proteins"/>
    <property type="match status" value="1"/>
</dbReference>
<dbReference type="OrthoDB" id="6281784at2759"/>
<reference evidence="5" key="1">
    <citation type="submission" date="2022-03" db="EMBL/GenBank/DDBJ databases">
        <authorList>
            <person name="Martin C."/>
        </authorList>
    </citation>
    <scope>NUCLEOTIDE SEQUENCE</scope>
</reference>
<dbReference type="EMBL" id="CAIIXF020000005">
    <property type="protein sequence ID" value="CAH1784732.1"/>
    <property type="molecule type" value="Genomic_DNA"/>
</dbReference>
<dbReference type="PRINTS" id="PR00237">
    <property type="entry name" value="GPCRRHODOPSN"/>
</dbReference>
<organism evidence="5 6">
    <name type="scientific">Owenia fusiformis</name>
    <name type="common">Polychaete worm</name>
    <dbReference type="NCBI Taxonomy" id="6347"/>
    <lineage>
        <taxon>Eukaryota</taxon>
        <taxon>Metazoa</taxon>
        <taxon>Spiralia</taxon>
        <taxon>Lophotrochozoa</taxon>
        <taxon>Annelida</taxon>
        <taxon>Polychaeta</taxon>
        <taxon>Sedentaria</taxon>
        <taxon>Canalipalpata</taxon>
        <taxon>Sabellida</taxon>
        <taxon>Oweniida</taxon>
        <taxon>Oweniidae</taxon>
        <taxon>Owenia</taxon>
    </lineage>
</organism>
<dbReference type="PANTHER" id="PTHR46641:SF2">
    <property type="entry name" value="FMRFAMIDE RECEPTOR"/>
    <property type="match status" value="1"/>
</dbReference>
<evidence type="ECO:0000256" key="2">
    <source>
        <dbReference type="ARBA" id="ARBA00022692"/>
    </source>
</evidence>
<proteinExistence type="predicted"/>
<dbReference type="GO" id="GO:0016020">
    <property type="term" value="C:membrane"/>
    <property type="evidence" value="ECO:0007669"/>
    <property type="project" value="UniProtKB-SubCell"/>
</dbReference>
<dbReference type="InterPro" id="IPR000276">
    <property type="entry name" value="GPCR_Rhodpsn"/>
</dbReference>
<protein>
    <submittedName>
        <fullName evidence="5">Uncharacterized protein</fullName>
    </submittedName>
</protein>
<name>A0A8J1T4Y7_OWEFU</name>
<evidence type="ECO:0000313" key="6">
    <source>
        <dbReference type="Proteomes" id="UP000749559"/>
    </source>
</evidence>
<sequence>FILVVFQKGNISGRTTKILIQFLAIADCTCLISFFVTSTLRAISSYTNWFDPYMGMYAIAYRYTWTLYDTTRLWSTLCVLAITVERYVATCYPFKVKGMFTPLRVKIASVAILIFVIGFNLPKLFDSRPVRFDLCTNSWVIYGGYGVYMQINGFAYAMIYLTLAYYAINCVVPLLCLIIMNARIVFTIRKSIGGGGLSLGKSDDIKAREKSKERTTTIMFSVVVVVFIICQTWPFGISVTYMLDSWGVPGPNYGSRTYLYVIGSLLLTINSSVNFLIYLIFSQRFRETLVQLICCGFLRGKGSETSTEMTQSSQLD</sequence>
<comment type="subcellular location">
    <subcellularLocation>
        <location evidence="1">Membrane</location>
    </subcellularLocation>
</comment>
<evidence type="ECO:0000256" key="3">
    <source>
        <dbReference type="ARBA" id="ARBA00022989"/>
    </source>
</evidence>
<dbReference type="Proteomes" id="UP000749559">
    <property type="component" value="Unassembled WGS sequence"/>
</dbReference>
<dbReference type="PANTHER" id="PTHR46641">
    <property type="entry name" value="FMRFAMIDE RECEPTOR-RELATED"/>
    <property type="match status" value="1"/>
</dbReference>
<evidence type="ECO:0000256" key="1">
    <source>
        <dbReference type="ARBA" id="ARBA00004370"/>
    </source>
</evidence>
<keyword evidence="4" id="KW-0472">Membrane</keyword>